<protein>
    <submittedName>
        <fullName evidence="2">Uncharacterized protein</fullName>
    </submittedName>
</protein>
<sequence length="62" mass="6568">MPGNITLAETNWAQGVEPKPASESSIPDFMSNAPVAPCGPLAHDRPCACARRHARTPASPMR</sequence>
<dbReference type="EMBL" id="BMLP01000009">
    <property type="protein sequence ID" value="GGO37481.1"/>
    <property type="molecule type" value="Genomic_DNA"/>
</dbReference>
<name>A0A917YPY8_9RHOB</name>
<reference evidence="2 3" key="1">
    <citation type="journal article" date="2014" name="Int. J. Syst. Evol. Microbiol.">
        <title>Complete genome sequence of Corynebacterium casei LMG S-19264T (=DSM 44701T), isolated from a smear-ripened cheese.</title>
        <authorList>
            <consortium name="US DOE Joint Genome Institute (JGI-PGF)"/>
            <person name="Walter F."/>
            <person name="Albersmeier A."/>
            <person name="Kalinowski J."/>
            <person name="Ruckert C."/>
        </authorList>
    </citation>
    <scope>NUCLEOTIDE SEQUENCE [LARGE SCALE GENOMIC DNA]</scope>
    <source>
        <strain evidence="2 3">CGMCC 1.7029</strain>
    </source>
</reference>
<dbReference type="AlphaFoldDB" id="A0A917YPY8"/>
<dbReference type="Proteomes" id="UP000598196">
    <property type="component" value="Unassembled WGS sequence"/>
</dbReference>
<evidence type="ECO:0000313" key="3">
    <source>
        <dbReference type="Proteomes" id="UP000598196"/>
    </source>
</evidence>
<comment type="caution">
    <text evidence="2">The sequence shown here is derived from an EMBL/GenBank/DDBJ whole genome shotgun (WGS) entry which is preliminary data.</text>
</comment>
<proteinExistence type="predicted"/>
<keyword evidence="3" id="KW-1185">Reference proteome</keyword>
<organism evidence="2 3">
    <name type="scientific">Gemmobacter aquaticus</name>
    <dbReference type="NCBI Taxonomy" id="490185"/>
    <lineage>
        <taxon>Bacteria</taxon>
        <taxon>Pseudomonadati</taxon>
        <taxon>Pseudomonadota</taxon>
        <taxon>Alphaproteobacteria</taxon>
        <taxon>Rhodobacterales</taxon>
        <taxon>Paracoccaceae</taxon>
        <taxon>Gemmobacter</taxon>
    </lineage>
</organism>
<feature type="region of interest" description="Disordered" evidence="1">
    <location>
        <begin position="1"/>
        <end position="28"/>
    </location>
</feature>
<gene>
    <name evidence="2" type="ORF">GCM10010991_33200</name>
</gene>
<accession>A0A917YPY8</accession>
<evidence type="ECO:0000256" key="1">
    <source>
        <dbReference type="SAM" id="MobiDB-lite"/>
    </source>
</evidence>
<evidence type="ECO:0000313" key="2">
    <source>
        <dbReference type="EMBL" id="GGO37481.1"/>
    </source>
</evidence>